<dbReference type="NCBIfam" id="NF002032">
    <property type="entry name" value="PRK00856.1"/>
    <property type="match status" value="1"/>
</dbReference>
<evidence type="ECO:0000256" key="5">
    <source>
        <dbReference type="ARBA" id="ARBA00043884"/>
    </source>
</evidence>
<dbReference type="GO" id="GO:0005829">
    <property type="term" value="C:cytosol"/>
    <property type="evidence" value="ECO:0007669"/>
    <property type="project" value="TreeGrafter"/>
</dbReference>
<dbReference type="InterPro" id="IPR002082">
    <property type="entry name" value="Asp_carbamoyltransf"/>
</dbReference>
<accession>A0A937XAR9</accession>
<dbReference type="GO" id="GO:0016597">
    <property type="term" value="F:amino acid binding"/>
    <property type="evidence" value="ECO:0007669"/>
    <property type="project" value="InterPro"/>
</dbReference>
<evidence type="ECO:0000256" key="6">
    <source>
        <dbReference type="ARBA" id="ARBA00048859"/>
    </source>
</evidence>
<dbReference type="Proteomes" id="UP000748308">
    <property type="component" value="Unassembled WGS sequence"/>
</dbReference>
<dbReference type="Pfam" id="PF02729">
    <property type="entry name" value="OTCace_N"/>
    <property type="match status" value="1"/>
</dbReference>
<keyword evidence="4 7" id="KW-0665">Pyrimidine biosynthesis</keyword>
<dbReference type="GO" id="GO:0044205">
    <property type="term" value="P:'de novo' UMP biosynthetic process"/>
    <property type="evidence" value="ECO:0007669"/>
    <property type="project" value="UniProtKB-UniRule"/>
</dbReference>
<comment type="pathway">
    <text evidence="1 7">Pyrimidine metabolism; UMP biosynthesis via de novo pathway; (S)-dihydroorotate from bicarbonate: step 2/3.</text>
</comment>
<evidence type="ECO:0000313" key="10">
    <source>
        <dbReference type="EMBL" id="MBM3316498.1"/>
    </source>
</evidence>
<evidence type="ECO:0000256" key="2">
    <source>
        <dbReference type="ARBA" id="ARBA00008896"/>
    </source>
</evidence>
<dbReference type="Gene3D" id="3.40.50.1370">
    <property type="entry name" value="Aspartate/ornithine carbamoyltransferase"/>
    <property type="match status" value="2"/>
</dbReference>
<evidence type="ECO:0000256" key="3">
    <source>
        <dbReference type="ARBA" id="ARBA00022679"/>
    </source>
</evidence>
<dbReference type="InterPro" id="IPR036901">
    <property type="entry name" value="Asp/Orn_carbamoylTrfase_sf"/>
</dbReference>
<keyword evidence="3 7" id="KW-0808">Transferase</keyword>
<feature type="binding site" evidence="7">
    <location>
        <position position="106"/>
    </location>
    <ligand>
        <name>carbamoyl phosphate</name>
        <dbReference type="ChEBI" id="CHEBI:58228"/>
    </ligand>
</feature>
<evidence type="ECO:0000256" key="4">
    <source>
        <dbReference type="ARBA" id="ARBA00022975"/>
    </source>
</evidence>
<feature type="binding site" evidence="7">
    <location>
        <position position="221"/>
    </location>
    <ligand>
        <name>L-aspartate</name>
        <dbReference type="ChEBI" id="CHEBI:29991"/>
    </ligand>
</feature>
<dbReference type="GO" id="GO:0006520">
    <property type="term" value="P:amino acid metabolic process"/>
    <property type="evidence" value="ECO:0007669"/>
    <property type="project" value="InterPro"/>
</dbReference>
<feature type="binding site" evidence="7">
    <location>
        <position position="57"/>
    </location>
    <ligand>
        <name>carbamoyl phosphate</name>
        <dbReference type="ChEBI" id="CHEBI:58228"/>
    </ligand>
</feature>
<comment type="similarity">
    <text evidence="2 7">Belongs to the aspartate/ornithine carbamoyltransferase superfamily. ATCase family.</text>
</comment>
<dbReference type="Pfam" id="PF00185">
    <property type="entry name" value="OTCace"/>
    <property type="match status" value="1"/>
</dbReference>
<name>A0A937XAR9_UNCEI</name>
<feature type="binding site" evidence="7">
    <location>
        <position position="137"/>
    </location>
    <ligand>
        <name>carbamoyl phosphate</name>
        <dbReference type="ChEBI" id="CHEBI:58228"/>
    </ligand>
</feature>
<feature type="domain" description="Aspartate/ornithine carbamoyltransferase carbamoyl-P binding" evidence="9">
    <location>
        <begin position="4"/>
        <end position="147"/>
    </location>
</feature>
<dbReference type="InterPro" id="IPR006130">
    <property type="entry name" value="Asp/Orn_carbamoylTrfase"/>
</dbReference>
<dbReference type="PANTHER" id="PTHR45753">
    <property type="entry name" value="ORNITHINE CARBAMOYLTRANSFERASE, MITOCHONDRIAL"/>
    <property type="match status" value="1"/>
</dbReference>
<evidence type="ECO:0000259" key="8">
    <source>
        <dbReference type="Pfam" id="PF00185"/>
    </source>
</evidence>
<dbReference type="PRINTS" id="PR00101">
    <property type="entry name" value="ATCASE"/>
</dbReference>
<dbReference type="GO" id="GO:0006207">
    <property type="term" value="P:'de novo' pyrimidine nucleobase biosynthetic process"/>
    <property type="evidence" value="ECO:0007669"/>
    <property type="project" value="InterPro"/>
</dbReference>
<feature type="binding site" evidence="7">
    <location>
        <position position="84"/>
    </location>
    <ligand>
        <name>L-aspartate</name>
        <dbReference type="ChEBI" id="CHEBI:29991"/>
    </ligand>
</feature>
<dbReference type="PROSITE" id="PS00097">
    <property type="entry name" value="CARBAMOYLTRANSFERASE"/>
    <property type="match status" value="1"/>
</dbReference>
<dbReference type="EC" id="2.1.3.2" evidence="7"/>
<dbReference type="EMBL" id="VGIY01000017">
    <property type="protein sequence ID" value="MBM3316498.1"/>
    <property type="molecule type" value="Genomic_DNA"/>
</dbReference>
<evidence type="ECO:0000313" key="11">
    <source>
        <dbReference type="Proteomes" id="UP000748308"/>
    </source>
</evidence>
<reference evidence="10" key="1">
    <citation type="submission" date="2019-03" db="EMBL/GenBank/DDBJ databases">
        <title>Lake Tanganyika Metagenome-Assembled Genomes (MAGs).</title>
        <authorList>
            <person name="Tran P."/>
        </authorList>
    </citation>
    <scope>NUCLEOTIDE SEQUENCE</scope>
    <source>
        <strain evidence="10">M_DeepCast_400m_m2_100</strain>
    </source>
</reference>
<dbReference type="PRINTS" id="PR00100">
    <property type="entry name" value="AOTCASE"/>
</dbReference>
<organism evidence="10 11">
    <name type="scientific">Eiseniibacteriota bacterium</name>
    <dbReference type="NCBI Taxonomy" id="2212470"/>
    <lineage>
        <taxon>Bacteria</taxon>
        <taxon>Candidatus Eiseniibacteriota</taxon>
    </lineage>
</organism>
<dbReference type="SUPFAM" id="SSF53671">
    <property type="entry name" value="Aspartate/ornithine carbamoyltransferase"/>
    <property type="match status" value="1"/>
</dbReference>
<comment type="subunit">
    <text evidence="7">Heterododecamer (2C3:3R2) of six catalytic PyrB chains organized as two trimers (C3), and six regulatory PyrI chains organized as three dimers (R2).</text>
</comment>
<feature type="binding site" evidence="7">
    <location>
        <position position="167"/>
    </location>
    <ligand>
        <name>L-aspartate</name>
        <dbReference type="ChEBI" id="CHEBI:29991"/>
    </ligand>
</feature>
<feature type="binding site" evidence="7">
    <location>
        <position position="56"/>
    </location>
    <ligand>
        <name>carbamoyl phosphate</name>
        <dbReference type="ChEBI" id="CHEBI:58228"/>
    </ligand>
</feature>
<feature type="domain" description="Aspartate/ornithine carbamoyltransferase Asp/Orn-binding" evidence="8">
    <location>
        <begin position="154"/>
        <end position="299"/>
    </location>
</feature>
<feature type="binding site" evidence="7">
    <location>
        <position position="263"/>
    </location>
    <ligand>
        <name>carbamoyl phosphate</name>
        <dbReference type="ChEBI" id="CHEBI:58228"/>
    </ligand>
</feature>
<protein>
    <recommendedName>
        <fullName evidence="7">Aspartate carbamoyltransferase</fullName>
        <ecNumber evidence="7">2.1.3.2</ecNumber>
    </recommendedName>
    <alternativeName>
        <fullName evidence="7">Aspartate transcarbamylase</fullName>
        <shortName evidence="7">ATCase</shortName>
    </alternativeName>
</protein>
<dbReference type="GO" id="GO:0004070">
    <property type="term" value="F:aspartate carbamoyltransferase activity"/>
    <property type="evidence" value="ECO:0007669"/>
    <property type="project" value="UniProtKB-UniRule"/>
</dbReference>
<dbReference type="HAMAP" id="MF_00001">
    <property type="entry name" value="Asp_carb_tr"/>
    <property type="match status" value="1"/>
</dbReference>
<evidence type="ECO:0000259" key="9">
    <source>
        <dbReference type="Pfam" id="PF02729"/>
    </source>
</evidence>
<dbReference type="NCBIfam" id="TIGR00670">
    <property type="entry name" value="asp_carb_tr"/>
    <property type="match status" value="1"/>
</dbReference>
<dbReference type="InterPro" id="IPR006131">
    <property type="entry name" value="Asp_carbamoyltransf_Asp/Orn-bd"/>
</dbReference>
<dbReference type="PANTHER" id="PTHR45753:SF6">
    <property type="entry name" value="ASPARTATE CARBAMOYLTRANSFERASE"/>
    <property type="match status" value="1"/>
</dbReference>
<comment type="caution">
    <text evidence="10">The sequence shown here is derived from an EMBL/GenBank/DDBJ whole genome shotgun (WGS) entry which is preliminary data.</text>
</comment>
<feature type="binding site" evidence="7">
    <location>
        <position position="134"/>
    </location>
    <ligand>
        <name>carbamoyl phosphate</name>
        <dbReference type="ChEBI" id="CHEBI:58228"/>
    </ligand>
</feature>
<proteinExistence type="inferred from homology"/>
<evidence type="ECO:0000256" key="7">
    <source>
        <dbReference type="HAMAP-Rule" id="MF_00001"/>
    </source>
</evidence>
<feature type="binding site" evidence="7">
    <location>
        <position position="262"/>
    </location>
    <ligand>
        <name>carbamoyl phosphate</name>
        <dbReference type="ChEBI" id="CHEBI:58228"/>
    </ligand>
</feature>
<evidence type="ECO:0000256" key="1">
    <source>
        <dbReference type="ARBA" id="ARBA00004852"/>
    </source>
</evidence>
<dbReference type="InterPro" id="IPR006132">
    <property type="entry name" value="Asp/Orn_carbamoyltranf_P-bd"/>
</dbReference>
<comment type="function">
    <text evidence="5 7">Catalyzes the condensation of carbamoyl phosphate and aspartate to form carbamoyl aspartate and inorganic phosphate, the committed step in the de novo pyrimidine nucleotide biosynthesis pathway.</text>
</comment>
<dbReference type="FunFam" id="3.40.50.1370:FF:000007">
    <property type="entry name" value="Aspartate carbamoyltransferase"/>
    <property type="match status" value="1"/>
</dbReference>
<gene>
    <name evidence="7" type="primary">pyrB</name>
    <name evidence="10" type="ORF">FJY75_01470</name>
</gene>
<sequence length="323" mass="35216">MALQHLLGIQELSAEEILTLLDTARSFREILDRPIKKVPALRGITICNAFYESSTRTRLSFELAEKRLSADSVNFAVSGSSVSKGESLRDTIRNIEAMKVDIVVIRHWASGAAAYLARHLVARVINAGDGQHEHPTQALLDFYTIRERKGRIAGLKVAIVGDILHSRVARSNIWGLTRLGAEVCLVAPRTLLPEGIERMGVRVETDLASGLRDADVIYLLRLQLERQKGGFLPSLREYAMAYGLDRERARLAAADALIMHPGPMNRGVEIQQDVADGPQSVILEQVANGVAVRMAVLYLVSGGSPPEPVGMTPVIPAAHPAGR</sequence>
<dbReference type="AlphaFoldDB" id="A0A937XAR9"/>
<comment type="catalytic activity">
    <reaction evidence="6 7">
        <text>carbamoyl phosphate + L-aspartate = N-carbamoyl-L-aspartate + phosphate + H(+)</text>
        <dbReference type="Rhea" id="RHEA:20013"/>
        <dbReference type="ChEBI" id="CHEBI:15378"/>
        <dbReference type="ChEBI" id="CHEBI:29991"/>
        <dbReference type="ChEBI" id="CHEBI:32814"/>
        <dbReference type="ChEBI" id="CHEBI:43474"/>
        <dbReference type="ChEBI" id="CHEBI:58228"/>
        <dbReference type="EC" id="2.1.3.2"/>
    </reaction>
</comment>